<keyword evidence="1" id="KW-0285">Flavoprotein</keyword>
<keyword evidence="2 4" id="KW-0560">Oxidoreductase</keyword>
<accession>A0A378RK42</accession>
<feature type="domain" description="NADH:flavin oxidoreductase/NADH oxidase N-terminal" evidence="3">
    <location>
        <begin position="15"/>
        <end position="254"/>
    </location>
</feature>
<dbReference type="SUPFAM" id="SSF51395">
    <property type="entry name" value="FMN-linked oxidoreductases"/>
    <property type="match status" value="1"/>
</dbReference>
<dbReference type="EC" id="1.-.-.-" evidence="4"/>
<protein>
    <submittedName>
        <fullName evidence="4">NADH oxidase</fullName>
        <ecNumber evidence="4">1.-.-.-</ecNumber>
    </submittedName>
</protein>
<reference evidence="4 5" key="1">
    <citation type="submission" date="2018-06" db="EMBL/GenBank/DDBJ databases">
        <authorList>
            <consortium name="Pathogen Informatics"/>
            <person name="Doyle S."/>
        </authorList>
    </citation>
    <scope>NUCLEOTIDE SEQUENCE [LARGE SCALE GENOMIC DNA]</scope>
    <source>
        <strain evidence="4 5">NCTC11179</strain>
    </source>
</reference>
<dbReference type="PANTHER" id="PTHR43656">
    <property type="entry name" value="BINDING OXIDOREDUCTASE, PUTATIVE (AFU_ORTHOLOGUE AFUA_2G08260)-RELATED"/>
    <property type="match status" value="1"/>
</dbReference>
<keyword evidence="5" id="KW-1185">Reference proteome</keyword>
<gene>
    <name evidence="4" type="ORF">NCTC11179_00907</name>
</gene>
<evidence type="ECO:0000256" key="1">
    <source>
        <dbReference type="ARBA" id="ARBA00022630"/>
    </source>
</evidence>
<dbReference type="Proteomes" id="UP000255024">
    <property type="component" value="Unassembled WGS sequence"/>
</dbReference>
<name>A0A378RK42_MYROD</name>
<dbReference type="InterPro" id="IPR013785">
    <property type="entry name" value="Aldolase_TIM"/>
</dbReference>
<evidence type="ECO:0000256" key="2">
    <source>
        <dbReference type="ARBA" id="ARBA00023002"/>
    </source>
</evidence>
<evidence type="ECO:0000313" key="4">
    <source>
        <dbReference type="EMBL" id="STZ27372.1"/>
    </source>
</evidence>
<dbReference type="PANTHER" id="PTHR43656:SF2">
    <property type="entry name" value="BINDING OXIDOREDUCTASE, PUTATIVE (AFU_ORTHOLOGUE AFUA_2G08260)-RELATED"/>
    <property type="match status" value="1"/>
</dbReference>
<dbReference type="Pfam" id="PF00724">
    <property type="entry name" value="Oxidored_FMN"/>
    <property type="match status" value="1"/>
</dbReference>
<evidence type="ECO:0000259" key="3">
    <source>
        <dbReference type="Pfam" id="PF00724"/>
    </source>
</evidence>
<dbReference type="GO" id="GO:0016491">
    <property type="term" value="F:oxidoreductase activity"/>
    <property type="evidence" value="ECO:0007669"/>
    <property type="project" value="UniProtKB-KW"/>
</dbReference>
<proteinExistence type="predicted"/>
<organism evidence="4 5">
    <name type="scientific">Myroides odoratus</name>
    <name type="common">Flavobacterium odoratum</name>
    <dbReference type="NCBI Taxonomy" id="256"/>
    <lineage>
        <taxon>Bacteria</taxon>
        <taxon>Pseudomonadati</taxon>
        <taxon>Bacteroidota</taxon>
        <taxon>Flavobacteriia</taxon>
        <taxon>Flavobacteriales</taxon>
        <taxon>Flavobacteriaceae</taxon>
        <taxon>Myroides</taxon>
    </lineage>
</organism>
<evidence type="ECO:0000313" key="5">
    <source>
        <dbReference type="Proteomes" id="UP000255024"/>
    </source>
</evidence>
<dbReference type="InterPro" id="IPR051799">
    <property type="entry name" value="NADH_flavin_oxidoreductase"/>
</dbReference>
<sequence>MLMKPPNNQATVATIFQPVQIGSLTLRNPVIKAATSEGRSPEGKVTQALIDFHRGFIEGGIAMTTLAYCAISKAGFAAPGEILMLKENIVGLKKFTEAMHKAGGKASAQLGHAGPVATKKITGVRPIAPSRFFNLTSLQTCRAITLEEMEEIKEQFADAAAVAVEAGFDAIELHFGHLYLVSSFFSPWINKRTDQYGGSIENRTRFAKEILLAVKARVGDQLAIIVKLSMDDGIKGSIWLDESTETARILDETGAVDAFELTMGSSVSNQMYLFRGATDIDGMAATQKGIMKLGVKWFGRRILGEYPYQNLYMLESARQFQQVVQKAKLILLGGINTFEHISTAVEEGFPVVAIGRALLREPDMIQKIKENPNKAGLCIHCNKCMFSVYTTTNCVFTKDYAVTSHVAIV</sequence>
<dbReference type="EMBL" id="UGQL01000001">
    <property type="protein sequence ID" value="STZ27372.1"/>
    <property type="molecule type" value="Genomic_DNA"/>
</dbReference>
<dbReference type="InterPro" id="IPR001155">
    <property type="entry name" value="OxRdtase_FMN_N"/>
</dbReference>
<dbReference type="AlphaFoldDB" id="A0A378RK42"/>
<dbReference type="GO" id="GO:0010181">
    <property type="term" value="F:FMN binding"/>
    <property type="evidence" value="ECO:0007669"/>
    <property type="project" value="InterPro"/>
</dbReference>
<dbReference type="Gene3D" id="3.20.20.70">
    <property type="entry name" value="Aldolase class I"/>
    <property type="match status" value="1"/>
</dbReference>
<dbReference type="CDD" id="cd02803">
    <property type="entry name" value="OYE_like_FMN_family"/>
    <property type="match status" value="1"/>
</dbReference>